<dbReference type="EMBL" id="CM056811">
    <property type="protein sequence ID" value="KAJ8638059.1"/>
    <property type="molecule type" value="Genomic_DNA"/>
</dbReference>
<protein>
    <submittedName>
        <fullName evidence="1">Uncharacterized protein</fullName>
    </submittedName>
</protein>
<evidence type="ECO:0000313" key="2">
    <source>
        <dbReference type="Proteomes" id="UP001234297"/>
    </source>
</evidence>
<comment type="caution">
    <text evidence="1">The sequence shown here is derived from an EMBL/GenBank/DDBJ whole genome shotgun (WGS) entry which is preliminary data.</text>
</comment>
<gene>
    <name evidence="1" type="ORF">MRB53_012326</name>
</gene>
<organism evidence="1 2">
    <name type="scientific">Persea americana</name>
    <name type="common">Avocado</name>
    <dbReference type="NCBI Taxonomy" id="3435"/>
    <lineage>
        <taxon>Eukaryota</taxon>
        <taxon>Viridiplantae</taxon>
        <taxon>Streptophyta</taxon>
        <taxon>Embryophyta</taxon>
        <taxon>Tracheophyta</taxon>
        <taxon>Spermatophyta</taxon>
        <taxon>Magnoliopsida</taxon>
        <taxon>Magnoliidae</taxon>
        <taxon>Laurales</taxon>
        <taxon>Lauraceae</taxon>
        <taxon>Persea</taxon>
    </lineage>
</organism>
<name>A0ACC2LXH9_PERAE</name>
<dbReference type="Proteomes" id="UP001234297">
    <property type="component" value="Chromosome 3"/>
</dbReference>
<keyword evidence="2" id="KW-1185">Reference proteome</keyword>
<proteinExistence type="predicted"/>
<evidence type="ECO:0000313" key="1">
    <source>
        <dbReference type="EMBL" id="KAJ8638059.1"/>
    </source>
</evidence>
<reference evidence="1 2" key="1">
    <citation type="journal article" date="2022" name="Hortic Res">
        <title>A haplotype resolved chromosomal level avocado genome allows analysis of novel avocado genes.</title>
        <authorList>
            <person name="Nath O."/>
            <person name="Fletcher S.J."/>
            <person name="Hayward A."/>
            <person name="Shaw L.M."/>
            <person name="Masouleh A.K."/>
            <person name="Furtado A."/>
            <person name="Henry R.J."/>
            <person name="Mitter N."/>
        </authorList>
    </citation>
    <scope>NUCLEOTIDE SEQUENCE [LARGE SCALE GENOMIC DNA]</scope>
    <source>
        <strain evidence="2">cv. Hass</strain>
    </source>
</reference>
<accession>A0ACC2LXH9</accession>
<sequence>MDRYVVPRSSPPPQKQKPFLRRPRWKMFAAELDGRLLPKHQHQLSGPLIESYAEVAEFPHHYKIGDEDCPTHKTCMPCYVRRSPVQREGVSGMEFDNKGIYLASVTKSGCLMIHDFETLYSLSNGPSRKEDETKHLLHLTPSQQLNVVRWNPASQNEVACASLRSGPVLLFDIGYISSEALEVLKPRPSLNVHGYQVIYGISDITFTPAHKSRVLASDQHGVISVWDRRLSHFPCLELRTNSQSTINSIQLNVEDQIIYGANSQGIIYAWDLRGGRTSVAFQSVKEVHYPPLMTVKLASQLEKITSLKAQSNIVPREIHSINLDPSCPYQLAFHLDDGWSGVFNIHSLQVTHMHCPPPTWLDDKDMLKSSEYTRKPTWFPTCSIYAVGSSSGDGIHLLDFYPDTSSACHVDFIEESEQQNQRVHNRFIPLAKSVTICAAHPLNGTIIAGTKHSSLLMISQRQKSCSGDCDERG</sequence>